<dbReference type="Pfam" id="PF00892">
    <property type="entry name" value="EamA"/>
    <property type="match status" value="1"/>
</dbReference>
<dbReference type="SUPFAM" id="SSF103481">
    <property type="entry name" value="Multidrug resistance efflux transporter EmrE"/>
    <property type="match status" value="2"/>
</dbReference>
<evidence type="ECO:0000313" key="9">
    <source>
        <dbReference type="Proteomes" id="UP000265828"/>
    </source>
</evidence>
<dbReference type="EMBL" id="QRSS01000003">
    <property type="protein sequence ID" value="RGQ06812.1"/>
    <property type="molecule type" value="Genomic_DNA"/>
</dbReference>
<dbReference type="InterPro" id="IPR000620">
    <property type="entry name" value="EamA_dom"/>
</dbReference>
<dbReference type="InterPro" id="IPR037185">
    <property type="entry name" value="EmrE-like"/>
</dbReference>
<evidence type="ECO:0000313" key="8">
    <source>
        <dbReference type="Proteomes" id="UP000261105"/>
    </source>
</evidence>
<evidence type="ECO:0000313" key="10">
    <source>
        <dbReference type="Proteomes" id="UP000283585"/>
    </source>
</evidence>
<dbReference type="EMBL" id="QSJW01000006">
    <property type="protein sequence ID" value="RHE11851.1"/>
    <property type="molecule type" value="Genomic_DNA"/>
</dbReference>
<dbReference type="EMBL" id="QSUZ01000003">
    <property type="protein sequence ID" value="RGN89515.1"/>
    <property type="molecule type" value="Genomic_DNA"/>
</dbReference>
<evidence type="ECO:0000313" key="5">
    <source>
        <dbReference type="EMBL" id="RGQ06812.1"/>
    </source>
</evidence>
<dbReference type="Proteomes" id="UP000265828">
    <property type="component" value="Unassembled WGS sequence"/>
</dbReference>
<evidence type="ECO:0000256" key="2">
    <source>
        <dbReference type="SAM" id="Phobius"/>
    </source>
</evidence>
<sequence>MHRSIRMILIGSLGVFFYNYFLLLGTARLKAQTAFVINELWPALIILFSCWILKEKMNLGNTAVIANLAYLTPFVSLLLTHFVLGEKITVFSVLGLVLIVTGIIIQMIVNKKWRHQRYDIYGDV</sequence>
<dbReference type="AlphaFoldDB" id="A0A395X8X8"/>
<feature type="transmembrane region" description="Helical" evidence="2">
    <location>
        <begin position="33"/>
        <end position="53"/>
    </location>
</feature>
<keyword evidence="2" id="KW-0812">Transmembrane</keyword>
<gene>
    <name evidence="7" type="ORF">DW767_10740</name>
    <name evidence="6" type="ORF">DWW07_08780</name>
    <name evidence="5" type="ORF">DWZ12_03300</name>
    <name evidence="4" type="ORF">DXB38_03875</name>
</gene>
<feature type="transmembrane region" description="Helical" evidence="2">
    <location>
        <begin position="7"/>
        <end position="27"/>
    </location>
</feature>
<accession>A0A395X8X8</accession>
<keyword evidence="2" id="KW-0472">Membrane</keyword>
<keyword evidence="2" id="KW-1133">Transmembrane helix</keyword>
<dbReference type="EMBL" id="QRZI01000005">
    <property type="protein sequence ID" value="RGV64290.1"/>
    <property type="molecule type" value="Genomic_DNA"/>
</dbReference>
<protein>
    <recommendedName>
        <fullName evidence="3">EamA domain-containing protein</fullName>
    </recommendedName>
</protein>
<evidence type="ECO:0000259" key="3">
    <source>
        <dbReference type="Pfam" id="PF00892"/>
    </source>
</evidence>
<dbReference type="Proteomes" id="UP000284644">
    <property type="component" value="Unassembled WGS sequence"/>
</dbReference>
<dbReference type="GO" id="GO:0016020">
    <property type="term" value="C:membrane"/>
    <property type="evidence" value="ECO:0007669"/>
    <property type="project" value="InterPro"/>
</dbReference>
<comment type="caution">
    <text evidence="6">The sequence shown here is derived from an EMBL/GenBank/DDBJ whole genome shotgun (WGS) entry which is preliminary data.</text>
</comment>
<evidence type="ECO:0000313" key="6">
    <source>
        <dbReference type="EMBL" id="RGV64290.1"/>
    </source>
</evidence>
<evidence type="ECO:0000313" key="7">
    <source>
        <dbReference type="EMBL" id="RHE11851.1"/>
    </source>
</evidence>
<evidence type="ECO:0000256" key="1">
    <source>
        <dbReference type="ARBA" id="ARBA00007362"/>
    </source>
</evidence>
<evidence type="ECO:0000313" key="11">
    <source>
        <dbReference type="Proteomes" id="UP000284644"/>
    </source>
</evidence>
<proteinExistence type="inferred from homology"/>
<feature type="transmembrane region" description="Helical" evidence="2">
    <location>
        <begin position="90"/>
        <end position="109"/>
    </location>
</feature>
<name>A0A395X8X8_9FIRM</name>
<comment type="similarity">
    <text evidence="1">Belongs to the EamA transporter family.</text>
</comment>
<organism evidence="6 9">
    <name type="scientific">Blautia obeum</name>
    <dbReference type="NCBI Taxonomy" id="40520"/>
    <lineage>
        <taxon>Bacteria</taxon>
        <taxon>Bacillati</taxon>
        <taxon>Bacillota</taxon>
        <taxon>Clostridia</taxon>
        <taxon>Lachnospirales</taxon>
        <taxon>Lachnospiraceae</taxon>
        <taxon>Blautia</taxon>
    </lineage>
</organism>
<dbReference type="Proteomes" id="UP000261105">
    <property type="component" value="Unassembled WGS sequence"/>
</dbReference>
<reference evidence="8 9" key="1">
    <citation type="submission" date="2018-08" db="EMBL/GenBank/DDBJ databases">
        <title>A genome reference for cultivated species of the human gut microbiota.</title>
        <authorList>
            <person name="Zou Y."/>
            <person name="Xue W."/>
            <person name="Luo G."/>
        </authorList>
    </citation>
    <scope>NUCLEOTIDE SEQUENCE [LARGE SCALE GENOMIC DNA]</scope>
    <source>
        <strain evidence="6 9">AF14-23</strain>
        <strain evidence="5 10">AF29-2BH</strain>
        <strain evidence="7 11">AM29-25AC</strain>
        <strain evidence="4 8">OM03-6</strain>
    </source>
</reference>
<dbReference type="Proteomes" id="UP000283585">
    <property type="component" value="Unassembled WGS sequence"/>
</dbReference>
<evidence type="ECO:0000313" key="4">
    <source>
        <dbReference type="EMBL" id="RGN89515.1"/>
    </source>
</evidence>
<feature type="transmembrane region" description="Helical" evidence="2">
    <location>
        <begin position="65"/>
        <end position="84"/>
    </location>
</feature>
<feature type="domain" description="EamA" evidence="3">
    <location>
        <begin position="6"/>
        <end position="62"/>
    </location>
</feature>